<dbReference type="SUPFAM" id="SSF160544">
    <property type="entry name" value="EscU C-terminal domain-like"/>
    <property type="match status" value="1"/>
</dbReference>
<gene>
    <name evidence="1" type="ORF">C7459_10997</name>
</gene>
<name>A0A316DC28_9BACL</name>
<dbReference type="GO" id="GO:0005886">
    <property type="term" value="C:plasma membrane"/>
    <property type="evidence" value="ECO:0007669"/>
    <property type="project" value="TreeGrafter"/>
</dbReference>
<reference evidence="1 2" key="1">
    <citation type="submission" date="2018-05" db="EMBL/GenBank/DDBJ databases">
        <title>Genomic Encyclopedia of Type Strains, Phase IV (KMG-IV): sequencing the most valuable type-strain genomes for metagenomic binning, comparative biology and taxonomic classification.</title>
        <authorList>
            <person name="Goeker M."/>
        </authorList>
    </citation>
    <scope>NUCLEOTIDE SEQUENCE [LARGE SCALE GENOMIC DNA]</scope>
    <source>
        <strain evidence="1 2">DSM 18773</strain>
    </source>
</reference>
<dbReference type="InterPro" id="IPR029025">
    <property type="entry name" value="T3SS_substrate_exporter_C"/>
</dbReference>
<dbReference type="GO" id="GO:0009306">
    <property type="term" value="P:protein secretion"/>
    <property type="evidence" value="ECO:0007669"/>
    <property type="project" value="InterPro"/>
</dbReference>
<dbReference type="Proteomes" id="UP000245634">
    <property type="component" value="Unassembled WGS sequence"/>
</dbReference>
<dbReference type="PANTHER" id="PTHR30531:SF12">
    <property type="entry name" value="FLAGELLAR BIOSYNTHETIC PROTEIN FLHB"/>
    <property type="match status" value="1"/>
</dbReference>
<keyword evidence="1" id="KW-0282">Flagellum</keyword>
<dbReference type="InterPro" id="IPR006135">
    <property type="entry name" value="T3SS_substrate_exporter"/>
</dbReference>
<proteinExistence type="predicted"/>
<evidence type="ECO:0000313" key="1">
    <source>
        <dbReference type="EMBL" id="PWK12745.1"/>
    </source>
</evidence>
<dbReference type="Pfam" id="PF01312">
    <property type="entry name" value="Bac_export_2"/>
    <property type="match status" value="1"/>
</dbReference>
<sequence length="97" mass="10639">MTSMSSDDKKPTPPKKAVALHYDHEKDTAPRIIASGRGAVAENILAIAGESGIPMHEDRALVETLLAFEIGKEIPAELYQVVAEVLAFVQRLDKRDR</sequence>
<dbReference type="AlphaFoldDB" id="A0A316DC28"/>
<dbReference type="Gene3D" id="3.40.1690.10">
    <property type="entry name" value="secretion proteins EscU"/>
    <property type="match status" value="1"/>
</dbReference>
<keyword evidence="1" id="KW-0969">Cilium</keyword>
<dbReference type="EMBL" id="QGGL01000009">
    <property type="protein sequence ID" value="PWK12745.1"/>
    <property type="molecule type" value="Genomic_DNA"/>
</dbReference>
<keyword evidence="2" id="KW-1185">Reference proteome</keyword>
<accession>A0A316DC28</accession>
<dbReference type="PANTHER" id="PTHR30531">
    <property type="entry name" value="FLAGELLAR BIOSYNTHETIC PROTEIN FLHB"/>
    <property type="match status" value="1"/>
</dbReference>
<evidence type="ECO:0000313" key="2">
    <source>
        <dbReference type="Proteomes" id="UP000245634"/>
    </source>
</evidence>
<keyword evidence="1" id="KW-0966">Cell projection</keyword>
<protein>
    <submittedName>
        <fullName evidence="1">Flagellar biosynthesis protein</fullName>
    </submittedName>
</protein>
<comment type="caution">
    <text evidence="1">The sequence shown here is derived from an EMBL/GenBank/DDBJ whole genome shotgun (WGS) entry which is preliminary data.</text>
</comment>
<organism evidence="1 2">
    <name type="scientific">Tumebacillus permanentifrigoris</name>
    <dbReference type="NCBI Taxonomy" id="378543"/>
    <lineage>
        <taxon>Bacteria</taxon>
        <taxon>Bacillati</taxon>
        <taxon>Bacillota</taxon>
        <taxon>Bacilli</taxon>
        <taxon>Bacillales</taxon>
        <taxon>Alicyclobacillaceae</taxon>
        <taxon>Tumebacillus</taxon>
    </lineage>
</organism>